<dbReference type="GO" id="GO:0006862">
    <property type="term" value="P:nucleotide transport"/>
    <property type="evidence" value="ECO:0007669"/>
    <property type="project" value="InterPro"/>
</dbReference>
<evidence type="ECO:0000256" key="10">
    <source>
        <dbReference type="SAM" id="Phobius"/>
    </source>
</evidence>
<dbReference type="InterPro" id="IPR023395">
    <property type="entry name" value="MCP_dom_sf"/>
</dbReference>
<dbReference type="PANTHER" id="PTHR45683">
    <property type="entry name" value="MITOCHONDRIAL NICOTINAMIDE ADENINE DINUCLEOTIDE TRANSPORTER 1-RELATED-RELATED"/>
    <property type="match status" value="1"/>
</dbReference>
<keyword evidence="4 8" id="KW-0812">Transmembrane</keyword>
<dbReference type="EMBL" id="KI965461">
    <property type="protein sequence ID" value="EUD68969.1"/>
    <property type="molecule type" value="Genomic_DNA"/>
</dbReference>
<dbReference type="Pfam" id="PF00153">
    <property type="entry name" value="Mito_carr"/>
    <property type="match status" value="3"/>
</dbReference>
<feature type="repeat" description="Solcar" evidence="8">
    <location>
        <begin position="416"/>
        <end position="497"/>
    </location>
</feature>
<feature type="transmembrane region" description="Helical" evidence="10">
    <location>
        <begin position="106"/>
        <end position="128"/>
    </location>
</feature>
<protein>
    <recommendedName>
        <fullName evidence="13">Mitochondrial carrier protein</fullName>
    </recommendedName>
</protein>
<dbReference type="Gene3D" id="1.50.40.10">
    <property type="entry name" value="Mitochondrial carrier domain"/>
    <property type="match status" value="2"/>
</dbReference>
<dbReference type="GeneID" id="20035934"/>
<dbReference type="GO" id="GO:0055085">
    <property type="term" value="P:transmembrane transport"/>
    <property type="evidence" value="ECO:0007669"/>
    <property type="project" value="InterPro"/>
</dbReference>
<evidence type="ECO:0000256" key="4">
    <source>
        <dbReference type="ARBA" id="ARBA00022692"/>
    </source>
</evidence>
<name>W7AIV8_9APIC</name>
<evidence type="ECO:0000256" key="1">
    <source>
        <dbReference type="ARBA" id="ARBA00004141"/>
    </source>
</evidence>
<dbReference type="InterPro" id="IPR044712">
    <property type="entry name" value="SLC25A32-like"/>
</dbReference>
<dbReference type="Proteomes" id="UP000030640">
    <property type="component" value="Unassembled WGS sequence"/>
</dbReference>
<organism evidence="11 12">
    <name type="scientific">Plasmodium inui San Antonio 1</name>
    <dbReference type="NCBI Taxonomy" id="1237626"/>
    <lineage>
        <taxon>Eukaryota</taxon>
        <taxon>Sar</taxon>
        <taxon>Alveolata</taxon>
        <taxon>Apicomplexa</taxon>
        <taxon>Aconoidasida</taxon>
        <taxon>Haemosporida</taxon>
        <taxon>Plasmodiidae</taxon>
        <taxon>Plasmodium</taxon>
        <taxon>Plasmodium (Plasmodium)</taxon>
    </lineage>
</organism>
<feature type="transmembrane region" description="Helical" evidence="10">
    <location>
        <begin position="51"/>
        <end position="70"/>
    </location>
</feature>
<gene>
    <name evidence="11" type="ORF">C922_00660</name>
</gene>
<proteinExistence type="inferred from homology"/>
<feature type="transmembrane region" description="Helical" evidence="10">
    <location>
        <begin position="470"/>
        <end position="490"/>
    </location>
</feature>
<dbReference type="OrthoDB" id="428293at2759"/>
<dbReference type="VEuPathDB" id="PlasmoDB:C922_00660"/>
<evidence type="ECO:0000256" key="9">
    <source>
        <dbReference type="SAM" id="MobiDB-lite"/>
    </source>
</evidence>
<evidence type="ECO:0000313" key="11">
    <source>
        <dbReference type="EMBL" id="EUD68969.1"/>
    </source>
</evidence>
<keyword evidence="5" id="KW-0677">Repeat</keyword>
<feature type="repeat" description="Solcar" evidence="8">
    <location>
        <begin position="44"/>
        <end position="134"/>
    </location>
</feature>
<dbReference type="PROSITE" id="PS50920">
    <property type="entry name" value="SOLCAR"/>
    <property type="match status" value="3"/>
</dbReference>
<dbReference type="RefSeq" id="XP_008814495.1">
    <property type="nucleotide sequence ID" value="XM_008816273.1"/>
</dbReference>
<dbReference type="InterPro" id="IPR018108">
    <property type="entry name" value="MCP_transmembrane"/>
</dbReference>
<accession>W7AIV8</accession>
<comment type="subcellular location">
    <subcellularLocation>
        <location evidence="1">Membrane</location>
        <topology evidence="1">Multi-pass membrane protein</topology>
    </subcellularLocation>
</comment>
<evidence type="ECO:0000256" key="3">
    <source>
        <dbReference type="ARBA" id="ARBA00022448"/>
    </source>
</evidence>
<keyword evidence="3" id="KW-0813">Transport</keyword>
<evidence type="ECO:0000256" key="6">
    <source>
        <dbReference type="ARBA" id="ARBA00022989"/>
    </source>
</evidence>
<evidence type="ECO:0000313" key="12">
    <source>
        <dbReference type="Proteomes" id="UP000030640"/>
    </source>
</evidence>
<evidence type="ECO:0000256" key="2">
    <source>
        <dbReference type="ARBA" id="ARBA00006375"/>
    </source>
</evidence>
<feature type="repeat" description="Solcar" evidence="8">
    <location>
        <begin position="519"/>
        <end position="602"/>
    </location>
</feature>
<keyword evidence="12" id="KW-1185">Reference proteome</keyword>
<reference evidence="11 12" key="1">
    <citation type="submission" date="2013-02" db="EMBL/GenBank/DDBJ databases">
        <title>The Genome Sequence of Plasmodium inui San Antonio 1.</title>
        <authorList>
            <consortium name="The Broad Institute Genome Sequencing Platform"/>
            <consortium name="The Broad Institute Genome Sequencing Center for Infectious Disease"/>
            <person name="Neafsey D."/>
            <person name="Cheeseman I."/>
            <person name="Volkman S."/>
            <person name="Adams J."/>
            <person name="Walker B."/>
            <person name="Young S.K."/>
            <person name="Zeng Q."/>
            <person name="Gargeya S."/>
            <person name="Fitzgerald M."/>
            <person name="Haas B."/>
            <person name="Abouelleil A."/>
            <person name="Alvarado L."/>
            <person name="Arachchi H.M."/>
            <person name="Berlin A.M."/>
            <person name="Chapman S.B."/>
            <person name="Dewar J."/>
            <person name="Goldberg J."/>
            <person name="Griggs A."/>
            <person name="Gujja S."/>
            <person name="Hansen M."/>
            <person name="Howarth C."/>
            <person name="Imamovic A."/>
            <person name="Larimer J."/>
            <person name="McCowan C."/>
            <person name="Murphy C."/>
            <person name="Neiman D."/>
            <person name="Pearson M."/>
            <person name="Priest M."/>
            <person name="Roberts A."/>
            <person name="Saif S."/>
            <person name="Shea T."/>
            <person name="Sisk P."/>
            <person name="Sykes S."/>
            <person name="Wortman J."/>
            <person name="Nusbaum C."/>
            <person name="Birren B."/>
        </authorList>
    </citation>
    <scope>NUCLEOTIDE SEQUENCE [LARGE SCALE GENOMIC DNA]</scope>
    <source>
        <strain evidence="11 12">San Antonio 1</strain>
    </source>
</reference>
<sequence length="616" mass="72240">MDVRYEGNNLWKRVINYFGKGYQNDDKTGTLINGDTRNSNDENKKVKTRTLNFMASSALVLCVLHPLDIIRTRKQIYKVYKNSYPYYYNNKYNLFYILKKEKVESIYRGLLATLLTTGVSHGIFRFIYDTLNYYVFRQYNGVNGMKNGKNDTAIGRSKDEYRGGEGNQVCNSESGDSLEGGNVKESSGGGREIPSESPNFVRSPTERRQENFMIANLSYKKQINEEDNAAGSANKDAPISGHKNIKYYIITSSLSSILSLFIQHPIWLIKTKIECTINLNYKFLNYKSRITSKHYNIFVTRNKMCTSKIVPKVAKVFLFFGYHLGKKNGTGKKIKSLLNEDMLKLYRKKFLCNKNVKTRKKFNHLTYANDKKAFLQKSVKRKIAHNYLLYKYYTLSILERKQLTKILISNHRKKFSRRYLTYLKTLFSGNQILRIFKREESKNAISTIYNYKNYFQFVYNIYKREKLFSFYKGFLTSILLTPHVAIQFYIYEYLTYHFSSEYFRNEFIGEDAQISSNTLAKTLPFLYGVLSKFIAVMFTYPLYTIKMRQQVQMKNYGFLDVVVNIFRLEGIRSFYTGLNMHLLRNCLQNGMLFFIFEYLNDDSARVKSVPSDTSLE</sequence>
<feature type="region of interest" description="Disordered" evidence="9">
    <location>
        <begin position="147"/>
        <end position="205"/>
    </location>
</feature>
<evidence type="ECO:0008006" key="13">
    <source>
        <dbReference type="Google" id="ProtNLM"/>
    </source>
</evidence>
<dbReference type="GO" id="GO:0016020">
    <property type="term" value="C:membrane"/>
    <property type="evidence" value="ECO:0007669"/>
    <property type="project" value="UniProtKB-SubCell"/>
</dbReference>
<evidence type="ECO:0000256" key="5">
    <source>
        <dbReference type="ARBA" id="ARBA00022737"/>
    </source>
</evidence>
<comment type="similarity">
    <text evidence="2">Belongs to the mitochondrial carrier (TC 2.A.29) family.</text>
</comment>
<evidence type="ECO:0000256" key="7">
    <source>
        <dbReference type="ARBA" id="ARBA00023136"/>
    </source>
</evidence>
<keyword evidence="6 10" id="KW-1133">Transmembrane helix</keyword>
<keyword evidence="7 8" id="KW-0472">Membrane</keyword>
<dbReference type="AlphaFoldDB" id="W7AIV8"/>
<evidence type="ECO:0000256" key="8">
    <source>
        <dbReference type="PROSITE-ProRule" id="PRU00282"/>
    </source>
</evidence>
<feature type="transmembrane region" description="Helical" evidence="10">
    <location>
        <begin position="525"/>
        <end position="545"/>
    </location>
</feature>
<dbReference type="SUPFAM" id="SSF103506">
    <property type="entry name" value="Mitochondrial carrier"/>
    <property type="match status" value="2"/>
</dbReference>